<protein>
    <recommendedName>
        <fullName evidence="5">Reverse transcriptase domain-containing protein</fullName>
    </recommendedName>
</protein>
<evidence type="ECO:0000313" key="4">
    <source>
        <dbReference type="Proteomes" id="UP000265515"/>
    </source>
</evidence>
<accession>A0A388KI22</accession>
<dbReference type="InterPro" id="IPR043502">
    <property type="entry name" value="DNA/RNA_pol_sf"/>
</dbReference>
<sequence length="972" mass="108917">MGKSDVRKTIRALKYSFIASEEGAQELEPWQIKRVMELNNYKPGDNRLSWDEWKAKQKASQLTPEDYEILQVDALYDELRQQLRDVKGKRNKAKMSKAKLGARRQELGELEALDESTLDPVVKSLRRSLLCVVETQVVQQELLAELVADQNCTLAALQAPRPMMRQPQYSVAPCTVAGPSVTPSPVGPSFSPMFSMPLTSGVAAASGQVLRTSPLPPVTVAATVQPSGKPQVSVQQPVPVVTQPLQQTPGAIQPMQWMPKIPLLSPKPLSGDKKREDDLDTWQLGNRWMGHDTTPVGDSVKSLNSSSSLAIVGSVEVTSSLASVTGIKAHQDAEIVKERSKNEEEEWIKKENEEEERRLREKKAREDFQSEMKKEISSKVDTVCELLESKKGSNEDEVTKMRIEIEGLRKALRNGNGVSTSENTFDKYKRELEEERLRSDRRLAAMEEEIARLRTVNEEAVAAADVWKNEALRPGNKRGSIDMGTLKTETQRLDQQVGAATTPSSAPRESIPKFEGLPIFCDASKMKPTPWWRQFELKLDIHHVVHTNRHAYLYSRSGGACQAWLDNMLSAHACIVSKLHNFITWADLTAAWKKRFQVEPPEHQAMDKLLTFSQNNMPSGDWISEFQRLASTPKLPLNFDDIKLYSIKRSCPALQNALIEVAENLNTSEELFNKAVQIIVTNLEAKNIGRSSVAGQGAYQHRPKVAVVAAATPSDPSTSNEAASSDEGDRLAAAQNGGCPAKGRGRGKTKTNTTSSGPGQAAPAQEPWTQYGLTERGYRVRNKYRYCLWCNCATHETVNCPMKAKGLAQSGKYPCFEWVVMPFKLTNAPATFQAAMTNEFRAMLDRFVLVYLDDILVQAGPWRNISSIFDECWRRSVARIFVRYRKGDEASLVRAVEISDKFPYGDEASLVRAVEILDKFQEKYLKNNAMSMEEEVKMKEYKAQLEAEREKRLAEGINHSDLKKKKKEHGGY</sequence>
<proteinExistence type="predicted"/>
<feature type="region of interest" description="Disordered" evidence="2">
    <location>
        <begin position="709"/>
        <end position="768"/>
    </location>
</feature>
<dbReference type="Proteomes" id="UP000265515">
    <property type="component" value="Unassembled WGS sequence"/>
</dbReference>
<dbReference type="InterPro" id="IPR053134">
    <property type="entry name" value="RNA-dir_DNA_polymerase"/>
</dbReference>
<gene>
    <name evidence="3" type="ORF">CBR_g4545</name>
</gene>
<feature type="region of interest" description="Disordered" evidence="2">
    <location>
        <begin position="952"/>
        <end position="972"/>
    </location>
</feature>
<dbReference type="InterPro" id="IPR043128">
    <property type="entry name" value="Rev_trsase/Diguanyl_cyclase"/>
</dbReference>
<dbReference type="Gramene" id="GBG69714">
    <property type="protein sequence ID" value="GBG69714"/>
    <property type="gene ID" value="CBR_g4545"/>
</dbReference>
<feature type="coiled-coil region" evidence="1">
    <location>
        <begin position="418"/>
        <end position="463"/>
    </location>
</feature>
<name>A0A388KI22_CHABU</name>
<evidence type="ECO:0000256" key="1">
    <source>
        <dbReference type="SAM" id="Coils"/>
    </source>
</evidence>
<comment type="caution">
    <text evidence="3">The sequence shown here is derived from an EMBL/GenBank/DDBJ whole genome shotgun (WGS) entry which is preliminary data.</text>
</comment>
<feature type="compositionally biased region" description="Polar residues" evidence="2">
    <location>
        <begin position="714"/>
        <end position="723"/>
    </location>
</feature>
<evidence type="ECO:0008006" key="5">
    <source>
        <dbReference type="Google" id="ProtNLM"/>
    </source>
</evidence>
<organism evidence="3 4">
    <name type="scientific">Chara braunii</name>
    <name type="common">Braun's stonewort</name>
    <dbReference type="NCBI Taxonomy" id="69332"/>
    <lineage>
        <taxon>Eukaryota</taxon>
        <taxon>Viridiplantae</taxon>
        <taxon>Streptophyta</taxon>
        <taxon>Charophyceae</taxon>
        <taxon>Charales</taxon>
        <taxon>Characeae</taxon>
        <taxon>Chara</taxon>
    </lineage>
</organism>
<evidence type="ECO:0000313" key="3">
    <source>
        <dbReference type="EMBL" id="GBG69714.1"/>
    </source>
</evidence>
<dbReference type="SUPFAM" id="SSF56672">
    <property type="entry name" value="DNA/RNA polymerases"/>
    <property type="match status" value="1"/>
</dbReference>
<feature type="compositionally biased region" description="Basic and acidic residues" evidence="2">
    <location>
        <begin position="952"/>
        <end position="961"/>
    </location>
</feature>
<dbReference type="AlphaFoldDB" id="A0A388KI22"/>
<keyword evidence="4" id="KW-1185">Reference proteome</keyword>
<dbReference type="PANTHER" id="PTHR24559">
    <property type="entry name" value="TRANSPOSON TY3-I GAG-POL POLYPROTEIN"/>
    <property type="match status" value="1"/>
</dbReference>
<dbReference type="EMBL" id="BFEA01000119">
    <property type="protein sequence ID" value="GBG69714.1"/>
    <property type="molecule type" value="Genomic_DNA"/>
</dbReference>
<evidence type="ECO:0000256" key="2">
    <source>
        <dbReference type="SAM" id="MobiDB-lite"/>
    </source>
</evidence>
<dbReference type="Gene3D" id="3.30.70.270">
    <property type="match status" value="1"/>
</dbReference>
<reference evidence="3 4" key="1">
    <citation type="journal article" date="2018" name="Cell">
        <title>The Chara Genome: Secondary Complexity and Implications for Plant Terrestrialization.</title>
        <authorList>
            <person name="Nishiyama T."/>
            <person name="Sakayama H."/>
            <person name="Vries J.D."/>
            <person name="Buschmann H."/>
            <person name="Saint-Marcoux D."/>
            <person name="Ullrich K.K."/>
            <person name="Haas F.B."/>
            <person name="Vanderstraeten L."/>
            <person name="Becker D."/>
            <person name="Lang D."/>
            <person name="Vosolsobe S."/>
            <person name="Rombauts S."/>
            <person name="Wilhelmsson P.K.I."/>
            <person name="Janitza P."/>
            <person name="Kern R."/>
            <person name="Heyl A."/>
            <person name="Rumpler F."/>
            <person name="Villalobos L.I.A.C."/>
            <person name="Clay J.M."/>
            <person name="Skokan R."/>
            <person name="Toyoda A."/>
            <person name="Suzuki Y."/>
            <person name="Kagoshima H."/>
            <person name="Schijlen E."/>
            <person name="Tajeshwar N."/>
            <person name="Catarino B."/>
            <person name="Hetherington A.J."/>
            <person name="Saltykova A."/>
            <person name="Bonnot C."/>
            <person name="Breuninger H."/>
            <person name="Symeonidi A."/>
            <person name="Radhakrishnan G.V."/>
            <person name="Van Nieuwerburgh F."/>
            <person name="Deforce D."/>
            <person name="Chang C."/>
            <person name="Karol K.G."/>
            <person name="Hedrich R."/>
            <person name="Ulvskov P."/>
            <person name="Glockner G."/>
            <person name="Delwiche C.F."/>
            <person name="Petrasek J."/>
            <person name="Van de Peer Y."/>
            <person name="Friml J."/>
            <person name="Beilby M."/>
            <person name="Dolan L."/>
            <person name="Kohara Y."/>
            <person name="Sugano S."/>
            <person name="Fujiyama A."/>
            <person name="Delaux P.-M."/>
            <person name="Quint M."/>
            <person name="TheiBen G."/>
            <person name="Hagemann M."/>
            <person name="Harholt J."/>
            <person name="Dunand C."/>
            <person name="Zachgo S."/>
            <person name="Langdale J."/>
            <person name="Maumus F."/>
            <person name="Straeten D.V.D."/>
            <person name="Gould S.B."/>
            <person name="Rensing S.A."/>
        </authorList>
    </citation>
    <scope>NUCLEOTIDE SEQUENCE [LARGE SCALE GENOMIC DNA]</scope>
    <source>
        <strain evidence="3 4">S276</strain>
    </source>
</reference>
<feature type="coiled-coil region" evidence="1">
    <location>
        <begin position="337"/>
        <end position="365"/>
    </location>
</feature>
<keyword evidence="1" id="KW-0175">Coiled coil</keyword>
<dbReference type="PANTHER" id="PTHR24559:SF444">
    <property type="entry name" value="REVERSE TRANSCRIPTASE DOMAIN-CONTAINING PROTEIN"/>
    <property type="match status" value="1"/>
</dbReference>
<feature type="compositionally biased region" description="Basic residues" evidence="2">
    <location>
        <begin position="962"/>
        <end position="972"/>
    </location>
</feature>